<evidence type="ECO:0000256" key="4">
    <source>
        <dbReference type="ARBA" id="ARBA00022692"/>
    </source>
</evidence>
<dbReference type="GO" id="GO:0031460">
    <property type="term" value="P:glycine betaine transport"/>
    <property type="evidence" value="ECO:0007669"/>
    <property type="project" value="TreeGrafter"/>
</dbReference>
<dbReference type="GO" id="GO:0005886">
    <property type="term" value="C:plasma membrane"/>
    <property type="evidence" value="ECO:0007669"/>
    <property type="project" value="UniProtKB-SubCell"/>
</dbReference>
<proteinExistence type="inferred from homology"/>
<dbReference type="SUPFAM" id="SSF103481">
    <property type="entry name" value="Multidrug resistance efflux transporter EmrE"/>
    <property type="match status" value="1"/>
</dbReference>
<comment type="caution">
    <text evidence="10">The sequence shown here is derived from an EMBL/GenBank/DDBJ whole genome shotgun (WGS) entry which is preliminary data.</text>
</comment>
<comment type="subcellular location">
    <subcellularLocation>
        <location evidence="1 8">Cell membrane</location>
        <topology evidence="1 8">Multi-pass membrane protein</topology>
    </subcellularLocation>
</comment>
<dbReference type="Gene3D" id="1.10.3730.20">
    <property type="match status" value="1"/>
</dbReference>
<keyword evidence="3" id="KW-1003">Cell membrane</keyword>
<organism evidence="10 11">
    <name type="scientific">Vibrio mytili</name>
    <dbReference type="NCBI Taxonomy" id="50718"/>
    <lineage>
        <taxon>Bacteria</taxon>
        <taxon>Pseudomonadati</taxon>
        <taxon>Pseudomonadota</taxon>
        <taxon>Gammaproteobacteria</taxon>
        <taxon>Vibrionales</taxon>
        <taxon>Vibrionaceae</taxon>
        <taxon>Vibrio</taxon>
    </lineage>
</organism>
<dbReference type="InterPro" id="IPR037185">
    <property type="entry name" value="EmrE-like"/>
</dbReference>
<evidence type="ECO:0000256" key="1">
    <source>
        <dbReference type="ARBA" id="ARBA00004651"/>
    </source>
</evidence>
<evidence type="ECO:0000256" key="7">
    <source>
        <dbReference type="ARBA" id="ARBA00038032"/>
    </source>
</evidence>
<keyword evidence="6 9" id="KW-0472">Membrane</keyword>
<dbReference type="Proteomes" id="UP000031977">
    <property type="component" value="Unassembled WGS sequence"/>
</dbReference>
<sequence length="118" mass="12549">MFKMLVSMPPLLALSIAIVCEVIATSYIPKTEQFTKLMPSTIVLIGYGIAFFLLSVTVKTMPVGVVYAIWSGAGIVLVATVGYFLYGQKLDLAAFIGIGFILTGVLIVNLLSKTVGVS</sequence>
<evidence type="ECO:0000256" key="9">
    <source>
        <dbReference type="SAM" id="Phobius"/>
    </source>
</evidence>
<keyword evidence="4 8" id="KW-0812">Transmembrane</keyword>
<name>A0A0C3DL06_9VIBR</name>
<evidence type="ECO:0000256" key="3">
    <source>
        <dbReference type="ARBA" id="ARBA00022475"/>
    </source>
</evidence>
<comment type="similarity">
    <text evidence="7 8">Belongs to the drug/metabolite transporter (DMT) superfamily. Small multidrug resistance (SMR) (TC 2.A.7.1) family.</text>
</comment>
<dbReference type="STRING" id="50718.SU60_04010"/>
<dbReference type="InterPro" id="IPR000390">
    <property type="entry name" value="Small_drug/metabolite_transptr"/>
</dbReference>
<evidence type="ECO:0000313" key="10">
    <source>
        <dbReference type="EMBL" id="KIN12109.1"/>
    </source>
</evidence>
<accession>A0A0C3DL06</accession>
<dbReference type="AlphaFoldDB" id="A0A0C3DL06"/>
<dbReference type="InterPro" id="IPR045324">
    <property type="entry name" value="Small_multidrug_res"/>
</dbReference>
<feature type="transmembrane region" description="Helical" evidence="9">
    <location>
        <begin position="92"/>
        <end position="111"/>
    </location>
</feature>
<dbReference type="FunFam" id="1.10.3730.20:FF:000001">
    <property type="entry name" value="Quaternary ammonium compound resistance transporter SugE"/>
    <property type="match status" value="1"/>
</dbReference>
<dbReference type="GO" id="GO:0015297">
    <property type="term" value="F:antiporter activity"/>
    <property type="evidence" value="ECO:0007669"/>
    <property type="project" value="TreeGrafter"/>
</dbReference>
<evidence type="ECO:0000256" key="8">
    <source>
        <dbReference type="RuleBase" id="RU003942"/>
    </source>
</evidence>
<dbReference type="GO" id="GO:0015220">
    <property type="term" value="F:choline transmembrane transporter activity"/>
    <property type="evidence" value="ECO:0007669"/>
    <property type="project" value="TreeGrafter"/>
</dbReference>
<evidence type="ECO:0000256" key="5">
    <source>
        <dbReference type="ARBA" id="ARBA00022989"/>
    </source>
</evidence>
<dbReference type="GO" id="GO:1990961">
    <property type="term" value="P:xenobiotic detoxification by transmembrane export across the plasma membrane"/>
    <property type="evidence" value="ECO:0007669"/>
    <property type="project" value="UniProtKB-ARBA"/>
</dbReference>
<evidence type="ECO:0000256" key="2">
    <source>
        <dbReference type="ARBA" id="ARBA00022448"/>
    </source>
</evidence>
<dbReference type="EMBL" id="JXOK01000008">
    <property type="protein sequence ID" value="KIN12109.1"/>
    <property type="molecule type" value="Genomic_DNA"/>
</dbReference>
<feature type="transmembrane region" description="Helical" evidence="9">
    <location>
        <begin position="65"/>
        <end position="86"/>
    </location>
</feature>
<evidence type="ECO:0000313" key="11">
    <source>
        <dbReference type="Proteomes" id="UP000031977"/>
    </source>
</evidence>
<feature type="transmembrane region" description="Helical" evidence="9">
    <location>
        <begin position="40"/>
        <end position="58"/>
    </location>
</feature>
<keyword evidence="11" id="KW-1185">Reference proteome</keyword>
<dbReference type="Pfam" id="PF00893">
    <property type="entry name" value="Multi_Drug_Res"/>
    <property type="match status" value="1"/>
</dbReference>
<reference evidence="10 11" key="1">
    <citation type="submission" date="2015-01" db="EMBL/GenBank/DDBJ databases">
        <title>Draft genome of Vibrio mytili type strain CAIM 528.</title>
        <authorList>
            <person name="Gonzalez-Castillo A."/>
            <person name="Gomez-Gil B."/>
            <person name="Enciso-Ibarra J."/>
        </authorList>
    </citation>
    <scope>NUCLEOTIDE SEQUENCE [LARGE SCALE GENOMIC DNA]</scope>
    <source>
        <strain evidence="10 11">CAIM 528</strain>
    </source>
</reference>
<dbReference type="PANTHER" id="PTHR30561">
    <property type="entry name" value="SMR FAMILY PROTON-DEPENDENT DRUG EFFLUX TRANSPORTER SUGE"/>
    <property type="match status" value="1"/>
</dbReference>
<dbReference type="OrthoDB" id="9808638at2"/>
<protein>
    <submittedName>
        <fullName evidence="10">Ethidium bromide resistance protein</fullName>
    </submittedName>
</protein>
<gene>
    <name evidence="10" type="ORF">SU60_04010</name>
</gene>
<keyword evidence="2" id="KW-0813">Transport</keyword>
<dbReference type="GO" id="GO:0015199">
    <property type="term" value="F:amino-acid betaine transmembrane transporter activity"/>
    <property type="evidence" value="ECO:0007669"/>
    <property type="project" value="TreeGrafter"/>
</dbReference>
<evidence type="ECO:0000256" key="6">
    <source>
        <dbReference type="ARBA" id="ARBA00023136"/>
    </source>
</evidence>
<keyword evidence="5 9" id="KW-1133">Transmembrane helix</keyword>
<dbReference type="PANTHER" id="PTHR30561:SF1">
    <property type="entry name" value="MULTIDRUG TRANSPORTER EMRE"/>
    <property type="match status" value="1"/>
</dbReference>